<dbReference type="Pfam" id="PF13306">
    <property type="entry name" value="LRR_5"/>
    <property type="match status" value="5"/>
</dbReference>
<dbReference type="Gene3D" id="3.80.10.10">
    <property type="entry name" value="Ribonuclease Inhibitor"/>
    <property type="match status" value="4"/>
</dbReference>
<dbReference type="InterPro" id="IPR036116">
    <property type="entry name" value="FN3_sf"/>
</dbReference>
<name>A0ABS8ES91_9FIRM</name>
<dbReference type="Proteomes" id="UP001299235">
    <property type="component" value="Unassembled WGS sequence"/>
</dbReference>
<reference evidence="3 4" key="1">
    <citation type="submission" date="2021-10" db="EMBL/GenBank/DDBJ databases">
        <title>Anaerobic single-cell dispensing facilitates the cultivation of human gut bacteria.</title>
        <authorList>
            <person name="Afrizal A."/>
        </authorList>
    </citation>
    <scope>NUCLEOTIDE SEQUENCE [LARGE SCALE GENOMIC DNA]</scope>
    <source>
        <strain evidence="3 4">CLA-AA-H246</strain>
    </source>
</reference>
<proteinExistence type="predicted"/>
<accession>A0ABS8ES91</accession>
<feature type="domain" description="Fibronectin type-III" evidence="2">
    <location>
        <begin position="1101"/>
        <end position="1201"/>
    </location>
</feature>
<dbReference type="RefSeq" id="WP_248834644.1">
    <property type="nucleotide sequence ID" value="NZ_JAJEQE010000003.1"/>
</dbReference>
<evidence type="ECO:0000313" key="4">
    <source>
        <dbReference type="Proteomes" id="UP001299235"/>
    </source>
</evidence>
<feature type="signal peptide" evidence="1">
    <location>
        <begin position="1"/>
        <end position="32"/>
    </location>
</feature>
<dbReference type="SUPFAM" id="SSF49265">
    <property type="entry name" value="Fibronectin type III"/>
    <property type="match status" value="1"/>
</dbReference>
<feature type="chain" id="PRO_5045994247" evidence="1">
    <location>
        <begin position="33"/>
        <end position="1201"/>
    </location>
</feature>
<protein>
    <submittedName>
        <fullName evidence="3">Leucine-rich repeat protein</fullName>
    </submittedName>
</protein>
<dbReference type="InterPro" id="IPR003961">
    <property type="entry name" value="FN3_dom"/>
</dbReference>
<dbReference type="Gene3D" id="2.60.40.10">
    <property type="entry name" value="Immunoglobulins"/>
    <property type="match status" value="1"/>
</dbReference>
<dbReference type="InterPro" id="IPR026906">
    <property type="entry name" value="LRR_5"/>
</dbReference>
<dbReference type="PROSITE" id="PS50853">
    <property type="entry name" value="FN3"/>
    <property type="match status" value="1"/>
</dbReference>
<dbReference type="Pfam" id="PF00041">
    <property type="entry name" value="fn3"/>
    <property type="match status" value="1"/>
</dbReference>
<keyword evidence="1" id="KW-0732">Signal</keyword>
<dbReference type="InterPro" id="IPR053139">
    <property type="entry name" value="Surface_bspA-like"/>
</dbReference>
<evidence type="ECO:0000256" key="1">
    <source>
        <dbReference type="SAM" id="SignalP"/>
    </source>
</evidence>
<evidence type="ECO:0000259" key="2">
    <source>
        <dbReference type="PROSITE" id="PS50853"/>
    </source>
</evidence>
<dbReference type="CDD" id="cd00063">
    <property type="entry name" value="FN3"/>
    <property type="match status" value="1"/>
</dbReference>
<dbReference type="InterPro" id="IPR013783">
    <property type="entry name" value="Ig-like_fold"/>
</dbReference>
<dbReference type="EMBL" id="JAJEQE010000003">
    <property type="protein sequence ID" value="MCC2148020.1"/>
    <property type="molecule type" value="Genomic_DNA"/>
</dbReference>
<evidence type="ECO:0000313" key="3">
    <source>
        <dbReference type="EMBL" id="MCC2148020.1"/>
    </source>
</evidence>
<keyword evidence="4" id="KW-1185">Reference proteome</keyword>
<dbReference type="SUPFAM" id="SSF52058">
    <property type="entry name" value="L domain-like"/>
    <property type="match status" value="1"/>
</dbReference>
<comment type="caution">
    <text evidence="3">The sequence shown here is derived from an EMBL/GenBank/DDBJ whole genome shotgun (WGS) entry which is preliminary data.</text>
</comment>
<dbReference type="InterPro" id="IPR032675">
    <property type="entry name" value="LRR_dom_sf"/>
</dbReference>
<sequence>MKTRLKNMISKLLTICLMLLLLLGAATLSAEAAGITGEEKVPGDAGFGFTYAFVSPTTIEITSYDGYEREVNIPAAIDGYTVVGIQNFRTGYAKPNAFVQKVILPETVTYIADDAFYDEKDWSAQVHSELREIVLNEGLKTIGERAFYNNSYLKKIEIPSSVTEIGKDAFASCSDLSDITFKGSNTFLHGGAFNISTGKINKMYEDWLYDNSSDDFLIWQGQLIAYKGTGKTPVIPDTVSVIGAGVFRERDITKVTIPSSVQEIGDAAFYNCTSLSAVDIPGSVKRIDDSAFSGCSSMKSVTFHEGLEVIGDGSFRECESLNRLDLPEGLTTLEDAAFYDCINIEDFTFPASLGDMEWSSIYTSKWYENLPDGAELYCGSVFLGCKNAGYPEKLTVRPGTKMVRIENSLSGVKELNLPDGLESLIIPDDGTDSGSITITSLTVPESVNYIDLNNMPELTDIKLPETAVLANDCFAACYKIKNLIIPRGNITLNGVNVGRTANVVLPDDVLEVNGPISNGGSSWDNINSGNSTLKSIDLKNVRILTNGALANCIVLDKVTLPDSLITLGVSAFQNCRKLRSIEGGGNVRQIGSSCFADCSELDDFGDLEKSVRNVGVLAFLDTDWFHDQPNGVVYFGKAAYAYKGTMAKDTVLNIKEGTVFVSYQFLAGQKELNPNFDQPNLAGLILPQSCKYIDGYAFAGAGNIKFIDLGGAIYIGGSAFNDNACETIVLPDSVRFVGNNAFSAANIRAVHLNEGLQALDEGAFFSYGAGKGIKVPASVAYIGPQAIGYCPVDPDIPFAGTKKIDGFAVGGEPGSVAQSYAETNEFDFETSVCTAHQPVTETVDATCQTGGFTCTVCAVCGTVTESEKTAVVAHKAVANDKIEATCTGSGYTGGTHCIFCGKTITEPQKTPALGHDWVIALEEYPGSAYTGMTRYYCRRCTFTWHEENESGHVHNYDYCMQTVYATCKAGGYTEHICACGAKYRDNLTPALAHNYKTTTKKATTAKDGEIVSSCTECGKVRKTTPIYKISSVRLLRTSCVYNGKRQKPSVIVKTSKGEKLEEGKDYIASYQSGRKKVGKYEVQISFKGQYSGKKILDFTIRPKGTAVSKVTAKSKGFAVAWSRQPVQTTGYQIQYSVSSKFKNAKNMTVPTSKNTKRKISKLKGGSRYHVRIRTYKTVNVNGKKNKIYSSWSKGKSVVTKR</sequence>
<gene>
    <name evidence="3" type="ORF">LKD42_01935</name>
</gene>
<organism evidence="3 4">
    <name type="scientific">Hominisplanchenecus faecis</name>
    <dbReference type="NCBI Taxonomy" id="2885351"/>
    <lineage>
        <taxon>Bacteria</taxon>
        <taxon>Bacillati</taxon>
        <taxon>Bacillota</taxon>
        <taxon>Clostridia</taxon>
        <taxon>Lachnospirales</taxon>
        <taxon>Lachnospiraceae</taxon>
        <taxon>Hominisplanchenecus</taxon>
    </lineage>
</organism>
<dbReference type="PANTHER" id="PTHR45661:SF3">
    <property type="entry name" value="IG-LIKE DOMAIN-CONTAINING PROTEIN"/>
    <property type="match status" value="1"/>
</dbReference>
<dbReference type="PANTHER" id="PTHR45661">
    <property type="entry name" value="SURFACE ANTIGEN"/>
    <property type="match status" value="1"/>
</dbReference>